<dbReference type="Proteomes" id="UP000094622">
    <property type="component" value="Unassembled WGS sequence"/>
</dbReference>
<reference evidence="2 3" key="1">
    <citation type="submission" date="2016-07" db="EMBL/GenBank/DDBJ databases">
        <title>Draft Genome Sequence of Methylobrevis pamukkalensis PK2.</title>
        <authorList>
            <person name="Vasilenko O.V."/>
            <person name="Doronina N.V."/>
            <person name="Shmareva M.N."/>
            <person name="Tarlachkov S.V."/>
            <person name="Mustakhimov I."/>
            <person name="Trotsenko Y.A."/>
        </authorList>
    </citation>
    <scope>NUCLEOTIDE SEQUENCE [LARGE SCALE GENOMIC DNA]</scope>
    <source>
        <strain evidence="2 3">PK2</strain>
    </source>
</reference>
<dbReference type="RefSeq" id="WP_069306381.1">
    <property type="nucleotide sequence ID" value="NZ_MCRJ01000027.1"/>
</dbReference>
<keyword evidence="3" id="KW-1185">Reference proteome</keyword>
<proteinExistence type="predicted"/>
<sequence>MRRLTLLSLLFLAGLCFGGLLFAVAGAPPLLGAALMGALLPALAIAPEGPVGALLTIGGVGATCVCLVVFADPAAAATLPGPEAMAPIGVAVAPAAMALPPILHELGGLAYELVVAIVIPALLYRWTGLKFKDSRRSILHSAATTGVAEALIRLGLTPGTVKPDHVANILSIAEGWIGGPGAGDTVKALGLDSADVQRIAAAKLAALIGATPIHQETEVTHVIAAPQPSRRT</sequence>
<protein>
    <submittedName>
        <fullName evidence="2">Uncharacterized protein</fullName>
    </submittedName>
</protein>
<feature type="transmembrane region" description="Helical" evidence="1">
    <location>
        <begin position="109"/>
        <end position="127"/>
    </location>
</feature>
<organism evidence="2 3">
    <name type="scientific">Methylobrevis pamukkalensis</name>
    <dbReference type="NCBI Taxonomy" id="1439726"/>
    <lineage>
        <taxon>Bacteria</taxon>
        <taxon>Pseudomonadati</taxon>
        <taxon>Pseudomonadota</taxon>
        <taxon>Alphaproteobacteria</taxon>
        <taxon>Hyphomicrobiales</taxon>
        <taxon>Pleomorphomonadaceae</taxon>
        <taxon>Methylobrevis</taxon>
    </lineage>
</organism>
<comment type="caution">
    <text evidence="2">The sequence shown here is derived from an EMBL/GenBank/DDBJ whole genome shotgun (WGS) entry which is preliminary data.</text>
</comment>
<keyword evidence="1" id="KW-0472">Membrane</keyword>
<gene>
    <name evidence="2" type="ORF">A6302_01481</name>
</gene>
<evidence type="ECO:0000256" key="1">
    <source>
        <dbReference type="SAM" id="Phobius"/>
    </source>
</evidence>
<keyword evidence="1" id="KW-1133">Transmembrane helix</keyword>
<accession>A0A1E3H4F0</accession>
<evidence type="ECO:0000313" key="2">
    <source>
        <dbReference type="EMBL" id="ODN71192.1"/>
    </source>
</evidence>
<evidence type="ECO:0000313" key="3">
    <source>
        <dbReference type="Proteomes" id="UP000094622"/>
    </source>
</evidence>
<feature type="transmembrane region" description="Helical" evidence="1">
    <location>
        <begin position="84"/>
        <end position="103"/>
    </location>
</feature>
<dbReference type="EMBL" id="MCRJ01000027">
    <property type="protein sequence ID" value="ODN71192.1"/>
    <property type="molecule type" value="Genomic_DNA"/>
</dbReference>
<name>A0A1E3H4F0_9HYPH</name>
<keyword evidence="1" id="KW-0812">Transmembrane</keyword>
<dbReference type="AlphaFoldDB" id="A0A1E3H4F0"/>
<feature type="transmembrane region" description="Helical" evidence="1">
    <location>
        <begin position="50"/>
        <end position="72"/>
    </location>
</feature>
<dbReference type="OrthoDB" id="8457111at2"/>